<reference evidence="1" key="1">
    <citation type="submission" date="2023-05" db="EMBL/GenBank/DDBJ databases">
        <title>Genome and transcriptome analyses reveal genes involved in the formation of fine ridges on petal epidermal cells in Hibiscus trionum.</title>
        <authorList>
            <person name="Koshimizu S."/>
            <person name="Masuda S."/>
            <person name="Ishii T."/>
            <person name="Shirasu K."/>
            <person name="Hoshino A."/>
            <person name="Arita M."/>
        </authorList>
    </citation>
    <scope>NUCLEOTIDE SEQUENCE</scope>
    <source>
        <strain evidence="1">Hamamatsu line</strain>
    </source>
</reference>
<dbReference type="PANTHER" id="PTHR31208:SF11">
    <property type="entry name" value="CYTOKININ RIBOSIDE 5'-MONOPHOSPHATE PHOSPHORIBOHYDROLASE"/>
    <property type="match status" value="1"/>
</dbReference>
<dbReference type="EMBL" id="BSYR01000056">
    <property type="protein sequence ID" value="GMJ10385.1"/>
    <property type="molecule type" value="Genomic_DNA"/>
</dbReference>
<protein>
    <recommendedName>
        <fullName evidence="3">Cytokinin riboside 5'-monophosphate phosphoribohydrolase</fullName>
    </recommendedName>
</protein>
<name>A0A9W7J9A8_HIBTR</name>
<comment type="caution">
    <text evidence="1">The sequence shown here is derived from an EMBL/GenBank/DDBJ whole genome shotgun (WGS) entry which is preliminary data.</text>
</comment>
<dbReference type="InterPro" id="IPR031100">
    <property type="entry name" value="LOG_fam"/>
</dbReference>
<dbReference type="AlphaFoldDB" id="A0A9W7J9A8"/>
<sequence length="305" mass="33891">MGFALLGTSGSCVSVRNSHHWNPKFQSFTLKGRFAVGFNLAKKFRAYNKLARFPLCKSEFVDFEERTSPNEVRKEIEQCYELIHRLGRGVVYLGSSRMGPDHPHYSQTQELAREATNLLDCTTWTGAGPGLMDAAIKGAQDAGKAVGGFKIGKEAGEWTSSNFHPYLPSETYLTCRFFSARKHGLVDAAVRSSNSDKTAVVALPGGVGTLDEMFEILALIQLERIGSELPVPFIVMNYDSFYAKLLDFLDDCEHWGTVSKGEVSSLWKICNTNSDALAYLAEFYSLPFPDKGTHETEMRSTARQL</sequence>
<dbReference type="Pfam" id="PF03641">
    <property type="entry name" value="Lysine_decarbox"/>
    <property type="match status" value="1"/>
</dbReference>
<organism evidence="1 2">
    <name type="scientific">Hibiscus trionum</name>
    <name type="common">Flower of an hour</name>
    <dbReference type="NCBI Taxonomy" id="183268"/>
    <lineage>
        <taxon>Eukaryota</taxon>
        <taxon>Viridiplantae</taxon>
        <taxon>Streptophyta</taxon>
        <taxon>Embryophyta</taxon>
        <taxon>Tracheophyta</taxon>
        <taxon>Spermatophyta</taxon>
        <taxon>Magnoliopsida</taxon>
        <taxon>eudicotyledons</taxon>
        <taxon>Gunneridae</taxon>
        <taxon>Pentapetalae</taxon>
        <taxon>rosids</taxon>
        <taxon>malvids</taxon>
        <taxon>Malvales</taxon>
        <taxon>Malvaceae</taxon>
        <taxon>Malvoideae</taxon>
        <taxon>Hibiscus</taxon>
    </lineage>
</organism>
<proteinExistence type="predicted"/>
<dbReference type="Gene3D" id="3.40.50.450">
    <property type="match status" value="1"/>
</dbReference>
<dbReference type="PANTHER" id="PTHR31208">
    <property type="entry name" value="EXPRESSED PROTEIN"/>
    <property type="match status" value="1"/>
</dbReference>
<evidence type="ECO:0000313" key="1">
    <source>
        <dbReference type="EMBL" id="GMJ10385.1"/>
    </source>
</evidence>
<gene>
    <name evidence="1" type="ORF">HRI_004707700</name>
</gene>
<evidence type="ECO:0000313" key="2">
    <source>
        <dbReference type="Proteomes" id="UP001165190"/>
    </source>
</evidence>
<dbReference type="SUPFAM" id="SSF102405">
    <property type="entry name" value="MCP/YpsA-like"/>
    <property type="match status" value="1"/>
</dbReference>
<dbReference type="Proteomes" id="UP001165190">
    <property type="component" value="Unassembled WGS sequence"/>
</dbReference>
<keyword evidence="2" id="KW-1185">Reference proteome</keyword>
<evidence type="ECO:0008006" key="3">
    <source>
        <dbReference type="Google" id="ProtNLM"/>
    </source>
</evidence>
<accession>A0A9W7J9A8</accession>
<dbReference type="OrthoDB" id="414463at2759"/>